<accession>A0A0L0QLH3</accession>
<dbReference type="AlphaFoldDB" id="A0A0L0QLH3"/>
<keyword evidence="2" id="KW-1185">Reference proteome</keyword>
<name>A0A0L0QLH3_VIRPA</name>
<proteinExistence type="predicted"/>
<gene>
    <name evidence="1" type="ORF">AFK71_12745</name>
</gene>
<dbReference type="OrthoDB" id="2195145at2"/>
<evidence type="ECO:0000313" key="2">
    <source>
        <dbReference type="Proteomes" id="UP000036780"/>
    </source>
</evidence>
<reference evidence="2" key="1">
    <citation type="submission" date="2015-07" db="EMBL/GenBank/DDBJ databases">
        <title>Fjat-10053 dsm26.</title>
        <authorList>
            <person name="Liu B."/>
            <person name="Wang J."/>
            <person name="Zhu Y."/>
            <person name="Liu G."/>
            <person name="Chen Q."/>
            <person name="Chen Z."/>
            <person name="Lan J."/>
            <person name="Che J."/>
            <person name="Ge C."/>
            <person name="Shi H."/>
            <person name="Pan Z."/>
            <person name="Liu X."/>
        </authorList>
    </citation>
    <scope>NUCLEOTIDE SEQUENCE [LARGE SCALE GENOMIC DNA]</scope>
    <source>
        <strain evidence="2">DSM 26</strain>
    </source>
</reference>
<dbReference type="RefSeq" id="WP_050351898.1">
    <property type="nucleotide sequence ID" value="NZ_BOSN01000006.1"/>
</dbReference>
<sequence length="149" mass="17565">MTQYYYISSPHKLPKGTFGSQPVSEKQPNIFNNELDAIELIFEDNYDSKTKKRFKYVPILSFKYQVAVYNNFIPIKNQEIGNSFEEKCLHLLYEYLHTALHESGILEFCTCLNGTEEQGNWTKKILYWSDIKSPYDLVLNDREICEMLI</sequence>
<protein>
    <submittedName>
        <fullName evidence="1">Uncharacterized protein</fullName>
    </submittedName>
</protein>
<evidence type="ECO:0000313" key="1">
    <source>
        <dbReference type="EMBL" id="KNE19369.1"/>
    </source>
</evidence>
<dbReference type="GeneID" id="66872468"/>
<dbReference type="PATRIC" id="fig|1473.5.peg.1126"/>
<comment type="caution">
    <text evidence="1">The sequence shown here is derived from an EMBL/GenBank/DDBJ whole genome shotgun (WGS) entry which is preliminary data.</text>
</comment>
<organism evidence="1 2">
    <name type="scientific">Virgibacillus pantothenticus</name>
    <dbReference type="NCBI Taxonomy" id="1473"/>
    <lineage>
        <taxon>Bacteria</taxon>
        <taxon>Bacillati</taxon>
        <taxon>Bacillota</taxon>
        <taxon>Bacilli</taxon>
        <taxon>Bacillales</taxon>
        <taxon>Bacillaceae</taxon>
        <taxon>Virgibacillus</taxon>
    </lineage>
</organism>
<dbReference type="Proteomes" id="UP000036780">
    <property type="component" value="Unassembled WGS sequence"/>
</dbReference>
<dbReference type="EMBL" id="LGTO01000007">
    <property type="protein sequence ID" value="KNE19369.1"/>
    <property type="molecule type" value="Genomic_DNA"/>
</dbReference>